<gene>
    <name evidence="1" type="ORF">A9P98_13700</name>
</gene>
<dbReference type="GO" id="GO:0005964">
    <property type="term" value="C:phosphorylase kinase complex"/>
    <property type="evidence" value="ECO:0007669"/>
    <property type="project" value="TreeGrafter"/>
</dbReference>
<evidence type="ECO:0000313" key="1">
    <source>
        <dbReference type="EMBL" id="OBU77212.1"/>
    </source>
</evidence>
<dbReference type="EMBL" id="LYXA01000001">
    <property type="protein sequence ID" value="OBU77212.1"/>
    <property type="molecule type" value="Genomic_DNA"/>
</dbReference>
<evidence type="ECO:0000313" key="2">
    <source>
        <dbReference type="Proteomes" id="UP000093903"/>
    </source>
</evidence>
<dbReference type="PANTHER" id="PTHR10749">
    <property type="entry name" value="PHOSPHORYLASE B KINASE REGULATORY SUBUNIT"/>
    <property type="match status" value="1"/>
</dbReference>
<dbReference type="PANTHER" id="PTHR10749:SF8">
    <property type="entry name" value="PHOSPHORYLASE B KINASE REGULATORY SUBUNIT BETA"/>
    <property type="match status" value="1"/>
</dbReference>
<organism evidence="1 2">
    <name type="scientific">Cylindrospermopsis raciborskii CS-505</name>
    <dbReference type="NCBI Taxonomy" id="533240"/>
    <lineage>
        <taxon>Bacteria</taxon>
        <taxon>Bacillati</taxon>
        <taxon>Cyanobacteriota</taxon>
        <taxon>Cyanophyceae</taxon>
        <taxon>Nostocales</taxon>
        <taxon>Aphanizomenonaceae</taxon>
        <taxon>Cylindrospermopsis</taxon>
    </lineage>
</organism>
<reference evidence="1 2" key="1">
    <citation type="submission" date="2016-05" db="EMBL/GenBank/DDBJ databases">
        <title>First complete genome of the cyanobacterium Cylindrospermopsis raciborskii CS505, containing a circular chromosome and a single extrachromosomal element.</title>
        <authorList>
            <person name="Fuentes J."/>
            <person name="Tamames J."/>
            <person name="Allen E."/>
            <person name="Plominski A."/>
            <person name="Vasquez M."/>
        </authorList>
    </citation>
    <scope>NUCLEOTIDE SEQUENCE [LARGE SCALE GENOMIC DNA]</scope>
    <source>
        <strain evidence="1 2">CS505</strain>
    </source>
</reference>
<dbReference type="InterPro" id="IPR008928">
    <property type="entry name" value="6-hairpin_glycosidase_sf"/>
</dbReference>
<dbReference type="Proteomes" id="UP000093903">
    <property type="component" value="Unassembled WGS sequence"/>
</dbReference>
<comment type="caution">
    <text evidence="1">The sequence shown here is derived from an EMBL/GenBank/DDBJ whole genome shotgun (WGS) entry which is preliminary data.</text>
</comment>
<proteinExistence type="predicted"/>
<sequence>MGRFYRTVLIINHGNAELNASSLGMAKAALEAINGLNLFGVYGSQASVIHVLPDEIARGRITLKSLLPRESASKEVDAALLSIISYPAFAVEDPGLCDRTFQKIINELSGNYVCKRFCVKPNARMGLFPRSIL</sequence>
<dbReference type="GO" id="GO:0005516">
    <property type="term" value="F:calmodulin binding"/>
    <property type="evidence" value="ECO:0007669"/>
    <property type="project" value="InterPro"/>
</dbReference>
<accession>A0A853MF95</accession>
<name>A0A853MF95_9CYAN</name>
<dbReference type="GO" id="GO:0005977">
    <property type="term" value="P:glycogen metabolic process"/>
    <property type="evidence" value="ECO:0007669"/>
    <property type="project" value="UniProtKB-UniPathway"/>
</dbReference>
<dbReference type="AlphaFoldDB" id="A0A853MF95"/>
<protein>
    <submittedName>
        <fullName evidence="1">Uncharacterized protein</fullName>
    </submittedName>
</protein>
<dbReference type="SUPFAM" id="SSF48208">
    <property type="entry name" value="Six-hairpin glycosidases"/>
    <property type="match status" value="1"/>
</dbReference>
<dbReference type="UniPathway" id="UPA00163"/>
<dbReference type="InterPro" id="IPR008734">
    <property type="entry name" value="PHK_A/B_su"/>
</dbReference>